<dbReference type="InterPro" id="IPR001005">
    <property type="entry name" value="SANT/Myb"/>
</dbReference>
<evidence type="ECO:0000259" key="3">
    <source>
        <dbReference type="PROSITE" id="PS51294"/>
    </source>
</evidence>
<dbReference type="CDD" id="cd00167">
    <property type="entry name" value="SANT"/>
    <property type="match status" value="1"/>
</dbReference>
<dbReference type="EMBL" id="CADEBD010000530">
    <property type="protein sequence ID" value="CAB3257176.1"/>
    <property type="molecule type" value="Genomic_DNA"/>
</dbReference>
<dbReference type="InterPro" id="IPR009057">
    <property type="entry name" value="Homeodomain-like_sf"/>
</dbReference>
<gene>
    <name evidence="4" type="ORF">APLA_LOCUS15831</name>
</gene>
<dbReference type="OrthoDB" id="275996at2759"/>
<dbReference type="InterPro" id="IPR037830">
    <property type="entry name" value="ZZZ3"/>
</dbReference>
<accession>A0A8S1BJ80</accession>
<name>A0A8S1BJ80_ARCPL</name>
<comment type="caution">
    <text evidence="4">The sequence shown here is derived from an EMBL/GenBank/DDBJ whole genome shotgun (WGS) entry which is preliminary data.</text>
</comment>
<proteinExistence type="predicted"/>
<reference evidence="4 5" key="1">
    <citation type="submission" date="2020-04" db="EMBL/GenBank/DDBJ databases">
        <authorList>
            <person name="Wallbank WR R."/>
            <person name="Pardo Diaz C."/>
            <person name="Kozak K."/>
            <person name="Martin S."/>
            <person name="Jiggins C."/>
            <person name="Moest M."/>
            <person name="Warren A I."/>
            <person name="Byers J.R.P. K."/>
            <person name="Montejo-Kovacevich G."/>
            <person name="Yen C E."/>
        </authorList>
    </citation>
    <scope>NUCLEOTIDE SEQUENCE [LARGE SCALE GENOMIC DNA]</scope>
</reference>
<dbReference type="PROSITE" id="PS51294">
    <property type="entry name" value="HTH_MYB"/>
    <property type="match status" value="1"/>
</dbReference>
<organism evidence="4 5">
    <name type="scientific">Arctia plantaginis</name>
    <name type="common">Wood tiger moth</name>
    <name type="synonym">Phalaena plantaginis</name>
    <dbReference type="NCBI Taxonomy" id="874455"/>
    <lineage>
        <taxon>Eukaryota</taxon>
        <taxon>Metazoa</taxon>
        <taxon>Ecdysozoa</taxon>
        <taxon>Arthropoda</taxon>
        <taxon>Hexapoda</taxon>
        <taxon>Insecta</taxon>
        <taxon>Pterygota</taxon>
        <taxon>Neoptera</taxon>
        <taxon>Endopterygota</taxon>
        <taxon>Lepidoptera</taxon>
        <taxon>Glossata</taxon>
        <taxon>Ditrysia</taxon>
        <taxon>Noctuoidea</taxon>
        <taxon>Erebidae</taxon>
        <taxon>Arctiinae</taxon>
        <taxon>Arctia</taxon>
    </lineage>
</organism>
<dbReference type="SMART" id="SM00717">
    <property type="entry name" value="SANT"/>
    <property type="match status" value="1"/>
</dbReference>
<evidence type="ECO:0000313" key="5">
    <source>
        <dbReference type="Proteomes" id="UP000494256"/>
    </source>
</evidence>
<dbReference type="Gene3D" id="1.10.10.60">
    <property type="entry name" value="Homeodomain-like"/>
    <property type="match status" value="1"/>
</dbReference>
<dbReference type="PANTHER" id="PTHR22705:SF0">
    <property type="entry name" value="ZZ-TYPE ZINC FINGER-CONTAINING PROTEIN 3"/>
    <property type="match status" value="1"/>
</dbReference>
<evidence type="ECO:0000313" key="4">
    <source>
        <dbReference type="EMBL" id="CAB3257176.1"/>
    </source>
</evidence>
<dbReference type="SUPFAM" id="SSF46689">
    <property type="entry name" value="Homeodomain-like"/>
    <property type="match status" value="1"/>
</dbReference>
<dbReference type="InterPro" id="IPR017930">
    <property type="entry name" value="Myb_dom"/>
</dbReference>
<comment type="subcellular location">
    <subcellularLocation>
        <location evidence="1">Nucleus</location>
    </subcellularLocation>
</comment>
<sequence length="380" mass="43181">MKKMLTVYKIKFGVEGSPTNNNVDIAAVNLQIDSLTVQPILPVKCSYFQITIMEMDIIESENQESDEEFAFETDHLALRGNKDYCEMLKYIVKLEAQKVQALKDIEDLSLAQNEALSNPLNFIEQLKAGKQNFPPRQTISELPNINWSSYGIDAALDGDDIRESKPHVDDLDSGTKVRGRKFTDNKPETFNQLWSCEEQKRLEELLEVYPEEPIEAQRYKKIAKALGTRTPIQVISRIQKYFTKLAKAGLPIPGRIPKGIGRDKKKSMFYKKSTFFPQLHVPVTMEDPYDTGEAHDSISSFDTKSSNKYLVELLKSAKEQRLIDETAPVYQTKTMCVGCQKSGFLGARWTDNAGTDYCTDCVVKLLPTERLIPVRQPIYS</sequence>
<dbReference type="GO" id="GO:0005634">
    <property type="term" value="C:nucleus"/>
    <property type="evidence" value="ECO:0007669"/>
    <property type="project" value="UniProtKB-SubCell"/>
</dbReference>
<evidence type="ECO:0008006" key="6">
    <source>
        <dbReference type="Google" id="ProtNLM"/>
    </source>
</evidence>
<dbReference type="AlphaFoldDB" id="A0A8S1BJ80"/>
<feature type="domain" description="HTH myb-type" evidence="3">
    <location>
        <begin position="194"/>
        <end position="246"/>
    </location>
</feature>
<evidence type="ECO:0000259" key="2">
    <source>
        <dbReference type="PROSITE" id="PS50090"/>
    </source>
</evidence>
<dbReference type="PANTHER" id="PTHR22705">
    <property type="entry name" value="ZINC FINGER, ZZ DOMAIN CONTAINING 3"/>
    <property type="match status" value="1"/>
</dbReference>
<dbReference type="PROSITE" id="PS50090">
    <property type="entry name" value="MYB_LIKE"/>
    <property type="match status" value="1"/>
</dbReference>
<feature type="domain" description="Myb-like" evidence="2">
    <location>
        <begin position="186"/>
        <end position="242"/>
    </location>
</feature>
<dbReference type="Pfam" id="PF00249">
    <property type="entry name" value="Myb_DNA-binding"/>
    <property type="match status" value="1"/>
</dbReference>
<dbReference type="Proteomes" id="UP000494256">
    <property type="component" value="Unassembled WGS sequence"/>
</dbReference>
<evidence type="ECO:0000256" key="1">
    <source>
        <dbReference type="ARBA" id="ARBA00004123"/>
    </source>
</evidence>
<protein>
    <recommendedName>
        <fullName evidence="6">ZZ-type zinc finger-containing protein 3</fullName>
    </recommendedName>
</protein>